<dbReference type="FunFam" id="2.10.50.30:FF:000004">
    <property type="entry name" value="Taste receptor type 1 member 3-like protein"/>
    <property type="match status" value="1"/>
</dbReference>
<reference evidence="14" key="2">
    <citation type="submission" date="2025-08" db="UniProtKB">
        <authorList>
            <consortium name="Ensembl"/>
        </authorList>
    </citation>
    <scope>IDENTIFICATION</scope>
</reference>
<dbReference type="GeneTree" id="ENSGT00940000156136"/>
<evidence type="ECO:0000256" key="1">
    <source>
        <dbReference type="ARBA" id="ARBA00004651"/>
    </source>
</evidence>
<dbReference type="GO" id="GO:0050909">
    <property type="term" value="P:sensory perception of taste"/>
    <property type="evidence" value="ECO:0007669"/>
    <property type="project" value="UniProtKB-ARBA"/>
</dbReference>
<evidence type="ECO:0000313" key="14">
    <source>
        <dbReference type="Ensembl" id="ENSSMAP00000062189.1"/>
    </source>
</evidence>
<dbReference type="GO" id="GO:0004930">
    <property type="term" value="F:G protein-coupled receptor activity"/>
    <property type="evidence" value="ECO:0007669"/>
    <property type="project" value="UniProtKB-KW"/>
</dbReference>
<keyword evidence="2" id="KW-1003">Cell membrane</keyword>
<keyword evidence="7 12" id="KW-0472">Membrane</keyword>
<accession>A0A8D3DRN0</accession>
<dbReference type="PANTHER" id="PTHR24061:SF441">
    <property type="entry name" value="TASTE RECEPTOR TYPE 1 MEMBER 2B-RELATED"/>
    <property type="match status" value="1"/>
</dbReference>
<evidence type="ECO:0000256" key="12">
    <source>
        <dbReference type="SAM" id="Phobius"/>
    </source>
</evidence>
<dbReference type="InterPro" id="IPR017978">
    <property type="entry name" value="GPCR_3_C"/>
</dbReference>
<sequence>MSPVSQLTKGQRQVGGVRLVIKTKIMKDFLAALCLLGSLLRASTQCTVPASEFQLEGDFLIGGLFDVHHVSAPVYHDRPETIDCSSQPLILSSYRRFQLMRFAVEEINNSTNLLPNVSLGYEIFDHCSDTQNIPGILDLISVNGSIQPWGEPHNNLSKVIAVVGTYTSTETLTVAPLFMMDLLPMVSYGAASSVFSRKQQFPSFFRTVHPNKDVVEVIVNIILHFDWRWVAFLNIDNDYGKDGQEVFRKLIRDTEICLAYAKGLNHYTDYSQIFQQIEAQRVNILIVFAPEWTAEALIESAIRLNVTNKVWIAGDAWSLNKRLPKKKGIRNIGTVLGVSEPAQKIPGFGDFIYSSKSRTRCEDKEQQRFCNQVCNCSGLSAEEVIAADPSFSFPVYSAVYTIAHALHGVLRCGADTCHNNVTVYPHMVLAELKKSNFTLLNQNIQFDRNGDPTFGSYSIVFWNHSGDAQDIGFYYFPPSFHFFINITKIQWYTKGEVPTSMCSQECPVGYSKKHDGIHKCCFTCEVCPNGTYVNSTEDPYKCIKCEETEWSAEGSTSCSVRSVEYIPFTDSGAVLIMLGAWALVGITLATSVLFAMNYNTPVVRSAGGPMCFLILGCLSLCSLSVFFYFGKPTVSFCVLRLLPFVLFYTVCMACFVVRSFQIVCIFKIAAKFPKLHGWWMKYHGQWLVISVAFVAQALLLIIGYSSGPPKTYRDTLWYPDKIILGCEVNLKAFSGSVMLLLSFCSLCFIFSYMGKDLPKNYNEAKAITFCLLLLILTWIIFATEYMLYHGKYIQTLNALAVLSSLYSFLLWYFLPKVYIIIFQRHKNTQQYFQGLIQNYTKTISQ</sequence>
<dbReference type="SUPFAM" id="SSF53822">
    <property type="entry name" value="Periplasmic binding protein-like I"/>
    <property type="match status" value="1"/>
</dbReference>
<comment type="similarity">
    <text evidence="11">Belongs to the G-protein coupled receptor 3 family. TAS1R subfamily.</text>
</comment>
<feature type="transmembrane region" description="Helical" evidence="12">
    <location>
        <begin position="610"/>
        <end position="629"/>
    </location>
</feature>
<evidence type="ECO:0000259" key="13">
    <source>
        <dbReference type="PROSITE" id="PS50259"/>
    </source>
</evidence>
<dbReference type="Pfam" id="PF01094">
    <property type="entry name" value="ANF_receptor"/>
    <property type="match status" value="1"/>
</dbReference>
<evidence type="ECO:0000256" key="4">
    <source>
        <dbReference type="ARBA" id="ARBA00022729"/>
    </source>
</evidence>
<dbReference type="Proteomes" id="UP000694558">
    <property type="component" value="Chromosome 11"/>
</dbReference>
<dbReference type="Gene3D" id="3.40.50.2300">
    <property type="match status" value="2"/>
</dbReference>
<dbReference type="InterPro" id="IPR000068">
    <property type="entry name" value="GPCR_3_Ca_sens_rcpt-rel"/>
</dbReference>
<dbReference type="InterPro" id="IPR001828">
    <property type="entry name" value="ANF_lig-bd_rcpt"/>
</dbReference>
<dbReference type="CDD" id="cd15287">
    <property type="entry name" value="7tmC_TAS1R2a-like"/>
    <property type="match status" value="1"/>
</dbReference>
<organism evidence="14 15">
    <name type="scientific">Scophthalmus maximus</name>
    <name type="common">Turbot</name>
    <name type="synonym">Psetta maxima</name>
    <dbReference type="NCBI Taxonomy" id="52904"/>
    <lineage>
        <taxon>Eukaryota</taxon>
        <taxon>Metazoa</taxon>
        <taxon>Chordata</taxon>
        <taxon>Craniata</taxon>
        <taxon>Vertebrata</taxon>
        <taxon>Euteleostomi</taxon>
        <taxon>Actinopterygii</taxon>
        <taxon>Neopterygii</taxon>
        <taxon>Teleostei</taxon>
        <taxon>Neoteleostei</taxon>
        <taxon>Acanthomorphata</taxon>
        <taxon>Carangaria</taxon>
        <taxon>Pleuronectiformes</taxon>
        <taxon>Pleuronectoidei</taxon>
        <taxon>Scophthalmidae</taxon>
        <taxon>Scophthalmus</taxon>
    </lineage>
</organism>
<keyword evidence="9" id="KW-0325">Glycoprotein</keyword>
<keyword evidence="3 12" id="KW-0812">Transmembrane</keyword>
<evidence type="ECO:0000313" key="15">
    <source>
        <dbReference type="Proteomes" id="UP000694558"/>
    </source>
</evidence>
<gene>
    <name evidence="14" type="primary">LOC118316874</name>
</gene>
<feature type="transmembrane region" description="Helical" evidence="12">
    <location>
        <begin position="686"/>
        <end position="707"/>
    </location>
</feature>
<feature type="transmembrane region" description="Helical" evidence="12">
    <location>
        <begin position="573"/>
        <end position="598"/>
    </location>
</feature>
<keyword evidence="6" id="KW-0297">G-protein coupled receptor</keyword>
<dbReference type="InterPro" id="IPR038550">
    <property type="entry name" value="GPCR_3_9-Cys_sf"/>
</dbReference>
<reference evidence="14" key="1">
    <citation type="submission" date="2023-05" db="EMBL/GenBank/DDBJ databases">
        <title>High-quality long-read genome of Scophthalmus maximus.</title>
        <authorList>
            <person name="Lien S."/>
            <person name="Martinez P."/>
        </authorList>
    </citation>
    <scope>NUCLEOTIDE SEQUENCE [LARGE SCALE GENOMIC DNA]</scope>
</reference>
<dbReference type="PROSITE" id="PS50259">
    <property type="entry name" value="G_PROTEIN_RECEP_F3_4"/>
    <property type="match status" value="1"/>
</dbReference>
<dbReference type="GO" id="GO:0005886">
    <property type="term" value="C:plasma membrane"/>
    <property type="evidence" value="ECO:0007669"/>
    <property type="project" value="UniProtKB-SubCell"/>
</dbReference>
<dbReference type="PANTHER" id="PTHR24061">
    <property type="entry name" value="CALCIUM-SENSING RECEPTOR-RELATED"/>
    <property type="match status" value="1"/>
</dbReference>
<keyword evidence="4" id="KW-0732">Signal</keyword>
<dbReference type="Gene3D" id="2.10.50.30">
    <property type="entry name" value="GPCR, family 3, nine cysteines domain"/>
    <property type="match status" value="1"/>
</dbReference>
<dbReference type="SUPFAM" id="SSF57586">
    <property type="entry name" value="TNF receptor-like"/>
    <property type="match status" value="1"/>
</dbReference>
<keyword evidence="10" id="KW-0807">Transducer</keyword>
<evidence type="ECO:0000256" key="5">
    <source>
        <dbReference type="ARBA" id="ARBA00022989"/>
    </source>
</evidence>
<evidence type="ECO:0000256" key="8">
    <source>
        <dbReference type="ARBA" id="ARBA00023170"/>
    </source>
</evidence>
<name>A0A8D3DRN0_SCOMX</name>
<feature type="transmembrane region" description="Helical" evidence="12">
    <location>
        <begin position="641"/>
        <end position="666"/>
    </location>
</feature>
<feature type="transmembrane region" description="Helical" evidence="12">
    <location>
        <begin position="766"/>
        <end position="788"/>
    </location>
</feature>
<dbReference type="Ensembl" id="ENSSMAT00000074425.1">
    <property type="protein sequence ID" value="ENSSMAP00000062189.1"/>
    <property type="gene ID" value="ENSSMAG00000015832.2"/>
</dbReference>
<evidence type="ECO:0000256" key="10">
    <source>
        <dbReference type="ARBA" id="ARBA00023224"/>
    </source>
</evidence>
<evidence type="ECO:0000256" key="11">
    <source>
        <dbReference type="ARBA" id="ARBA00038492"/>
    </source>
</evidence>
<protein>
    <recommendedName>
        <fullName evidence="13">G-protein coupled receptors family 3 profile domain-containing protein</fullName>
    </recommendedName>
</protein>
<dbReference type="PRINTS" id="PR00248">
    <property type="entry name" value="GPCRMGR"/>
</dbReference>
<dbReference type="PRINTS" id="PR00592">
    <property type="entry name" value="CASENSINGR"/>
</dbReference>
<comment type="subcellular location">
    <subcellularLocation>
        <location evidence="1">Cell membrane</location>
        <topology evidence="1">Multi-pass membrane protein</topology>
    </subcellularLocation>
</comment>
<dbReference type="Pfam" id="PF00003">
    <property type="entry name" value="7tm_3"/>
    <property type="match status" value="1"/>
</dbReference>
<keyword evidence="5 12" id="KW-1133">Transmembrane helix</keyword>
<proteinExistence type="inferred from homology"/>
<feature type="domain" description="G-protein coupled receptors family 3 profile" evidence="13">
    <location>
        <begin position="572"/>
        <end position="830"/>
    </location>
</feature>
<dbReference type="AlphaFoldDB" id="A0A8D3DRN0"/>
<feature type="transmembrane region" description="Helical" evidence="12">
    <location>
        <begin position="794"/>
        <end position="814"/>
    </location>
</feature>
<evidence type="ECO:0000256" key="9">
    <source>
        <dbReference type="ARBA" id="ARBA00023180"/>
    </source>
</evidence>
<dbReference type="FunFam" id="3.40.50.2300:FF:000016">
    <property type="entry name" value="Taste 1 receptor member 2"/>
    <property type="match status" value="1"/>
</dbReference>
<keyword evidence="8" id="KW-0675">Receptor</keyword>
<dbReference type="InterPro" id="IPR000337">
    <property type="entry name" value="GPCR_3"/>
</dbReference>
<dbReference type="InterPro" id="IPR028082">
    <property type="entry name" value="Peripla_BP_I"/>
</dbReference>
<evidence type="ECO:0000256" key="7">
    <source>
        <dbReference type="ARBA" id="ARBA00023136"/>
    </source>
</evidence>
<evidence type="ECO:0000256" key="6">
    <source>
        <dbReference type="ARBA" id="ARBA00023040"/>
    </source>
</evidence>
<evidence type="ECO:0000256" key="2">
    <source>
        <dbReference type="ARBA" id="ARBA00022475"/>
    </source>
</evidence>
<evidence type="ECO:0000256" key="3">
    <source>
        <dbReference type="ARBA" id="ARBA00022692"/>
    </source>
</evidence>
<feature type="transmembrane region" description="Helical" evidence="12">
    <location>
        <begin position="733"/>
        <end position="754"/>
    </location>
</feature>
<dbReference type="InterPro" id="IPR011500">
    <property type="entry name" value="GPCR_3_9-Cys_dom"/>
</dbReference>
<dbReference type="Pfam" id="PF07562">
    <property type="entry name" value="NCD3G"/>
    <property type="match status" value="1"/>
</dbReference>